<dbReference type="Proteomes" id="UP000239216">
    <property type="component" value="Chromosome"/>
</dbReference>
<organism evidence="1 2">
    <name type="scientific">Mesoplasma florum</name>
    <name type="common">Acholeplasma florum</name>
    <dbReference type="NCBI Taxonomy" id="2151"/>
    <lineage>
        <taxon>Bacteria</taxon>
        <taxon>Bacillati</taxon>
        <taxon>Mycoplasmatota</taxon>
        <taxon>Mollicutes</taxon>
        <taxon>Entomoplasmatales</taxon>
        <taxon>Entomoplasmataceae</taxon>
        <taxon>Mesoplasma</taxon>
    </lineage>
</organism>
<proteinExistence type="predicted"/>
<evidence type="ECO:0000313" key="1">
    <source>
        <dbReference type="EMBL" id="AVN64365.1"/>
    </source>
</evidence>
<evidence type="ECO:0008006" key="3">
    <source>
        <dbReference type="Google" id="ProtNLM"/>
    </source>
</evidence>
<protein>
    <recommendedName>
        <fullName evidence="3">PIN domain-containing protein</fullName>
    </recommendedName>
</protein>
<dbReference type="RefSeq" id="WP_029512167.1">
    <property type="nucleotide sequence ID" value="NZ_CP022513.1"/>
</dbReference>
<dbReference type="AlphaFoldDB" id="A0A2R3P7B6"/>
<accession>A0A2R3P7B6</accession>
<evidence type="ECO:0000313" key="2">
    <source>
        <dbReference type="Proteomes" id="UP000239216"/>
    </source>
</evidence>
<name>A0A2R3P7B6_MESFO</name>
<sequence length="295" mass="35652">MKYFFLDSSVINCKSVPFIKYISNKKETIIVIPNSVRKEKINSEAIKQIFKMQNKKKNIKIKNNFKLQICKSEFIDFLFRKENSGKRQIKVKDFIILMEINYYINKSENNNLFYFLTEDLDLLEMANYLFINYENFNCINFENKNELDMKLNEKNGHIICEKGYCNECEACSQLEMINYNYINFFNKEINDSIEPIIYNEILLQEIKLNYPELFYEINIDVKNIEIKDIEITNIWQKEYEFKCEAKILWVLKSKTQLDIFVEEEKNEHIIVFKTLAIINDNFELLQIKRTIPWFF</sequence>
<dbReference type="EMBL" id="CP022513">
    <property type="protein sequence ID" value="AVN64365.1"/>
    <property type="molecule type" value="Genomic_DNA"/>
</dbReference>
<gene>
    <name evidence="1" type="ORF">CG003_01640</name>
</gene>
<reference evidence="1 2" key="1">
    <citation type="submission" date="2017-07" db="EMBL/GenBank/DDBJ databases">
        <title>Comparative genomic analysis of Mesoplasma florum.</title>
        <authorList>
            <person name="Baby V."/>
            <person name="Lachance J.-C."/>
            <person name="Gagnon J."/>
            <person name="Lucier J.-F."/>
            <person name="Matteau D."/>
            <person name="Knight T.F."/>
            <person name="Rodrigue S."/>
        </authorList>
    </citation>
    <scope>NUCLEOTIDE SEQUENCE [LARGE SCALE GENOMIC DNA]</scope>
    <source>
        <strain evidence="1 2">CnuA-2</strain>
    </source>
</reference>